<comment type="caution">
    <text evidence="3">The sequence shown here is derived from an EMBL/GenBank/DDBJ whole genome shotgun (WGS) entry which is preliminary data.</text>
</comment>
<evidence type="ECO:0000256" key="1">
    <source>
        <dbReference type="SAM" id="Coils"/>
    </source>
</evidence>
<dbReference type="Proteomes" id="UP001189429">
    <property type="component" value="Unassembled WGS sequence"/>
</dbReference>
<accession>A0ABN9VBA3</accession>
<dbReference type="EMBL" id="CAUYUJ010016915">
    <property type="protein sequence ID" value="CAK0870014.1"/>
    <property type="molecule type" value="Genomic_DNA"/>
</dbReference>
<evidence type="ECO:0000313" key="4">
    <source>
        <dbReference type="Proteomes" id="UP001189429"/>
    </source>
</evidence>
<feature type="region of interest" description="Disordered" evidence="2">
    <location>
        <begin position="354"/>
        <end position="374"/>
    </location>
</feature>
<keyword evidence="1" id="KW-0175">Coiled coil</keyword>
<reference evidence="3" key="1">
    <citation type="submission" date="2023-10" db="EMBL/GenBank/DDBJ databases">
        <authorList>
            <person name="Chen Y."/>
            <person name="Shah S."/>
            <person name="Dougan E. K."/>
            <person name="Thang M."/>
            <person name="Chan C."/>
        </authorList>
    </citation>
    <scope>NUCLEOTIDE SEQUENCE [LARGE SCALE GENOMIC DNA]</scope>
</reference>
<protein>
    <submittedName>
        <fullName evidence="3">Uncharacterized protein</fullName>
    </submittedName>
</protein>
<evidence type="ECO:0000313" key="3">
    <source>
        <dbReference type="EMBL" id="CAK0870014.1"/>
    </source>
</evidence>
<dbReference type="Gene3D" id="1.25.10.10">
    <property type="entry name" value="Leucine-rich Repeat Variant"/>
    <property type="match status" value="1"/>
</dbReference>
<evidence type="ECO:0000256" key="2">
    <source>
        <dbReference type="SAM" id="MobiDB-lite"/>
    </source>
</evidence>
<sequence length="724" mass="75129">MVTLECRRRKEVRVAALRALRDVASSGDAATLAVVRGCLLQGAASEEVREEAVRLLSALAVRGEVGHMRIALLALAASEGAVREGGLATLRQICGPRGRCPGCLEPLGEVARSHADVEVRAAAMELVLQVEDVGGREGTAVALAGLEDPEEQVALAALATLCRLSPRGTEGPAPAALSELAQRPARPATLRAAALDALVELAPAGAAGAAAAAAAARLLGDRDNGVRAAALNVVKRVSSRGDENVEKVLVEYLGGGTREEVVLESVLQALDSVAHPGSIGSCSQALHAFLGGGADGSLKLLAEQVLSTRASESVGIEGCGRKSRDEKYSHRLPMALTNDTLGYTSDVTARYVQSDPSGRLPREAGLGPAAGRASGAATRAGRAVTKVPMASREMLARGAGSALCSAVEERHGMQERVMGYIRAVLSGIGSRLADTKAAAESAAAEASVALEASRGELSKAVDTLTEAQKALDTQEEKLSEAKQALSAAEAELKRANQGVKASQKVTDGIEREKAKFVDFLEKPEWKALMAGECESDKERHKLVQKVVSQFQRLGAEDALLASAPAALSKKPEERQGFDTMVLDSLVAVLKQGEKACDSRLQDVAQERTGLDAEAAAKATCHADSLAAWEAEGDEASKRKAVVKEKESSRAECEAKVEQLTAVAQERGGERDAAAEAVAGFAEAVQSLDYLAARSLAPPPEPEPEAADPAPAEEAPLPAEGAAAA</sequence>
<dbReference type="InterPro" id="IPR016024">
    <property type="entry name" value="ARM-type_fold"/>
</dbReference>
<dbReference type="SUPFAM" id="SSF48371">
    <property type="entry name" value="ARM repeat"/>
    <property type="match status" value="1"/>
</dbReference>
<feature type="region of interest" description="Disordered" evidence="2">
    <location>
        <begin position="692"/>
        <end position="724"/>
    </location>
</feature>
<feature type="compositionally biased region" description="Low complexity" evidence="2">
    <location>
        <begin position="706"/>
        <end position="724"/>
    </location>
</feature>
<dbReference type="Gene3D" id="1.20.120.330">
    <property type="entry name" value="Nucleotidyltransferases domain 2"/>
    <property type="match status" value="1"/>
</dbReference>
<feature type="compositionally biased region" description="Low complexity" evidence="2">
    <location>
        <begin position="364"/>
        <end position="374"/>
    </location>
</feature>
<dbReference type="InterPro" id="IPR011989">
    <property type="entry name" value="ARM-like"/>
</dbReference>
<name>A0ABN9VBA3_9DINO</name>
<gene>
    <name evidence="3" type="ORF">PCOR1329_LOCUS56221</name>
</gene>
<organism evidence="3 4">
    <name type="scientific">Prorocentrum cordatum</name>
    <dbReference type="NCBI Taxonomy" id="2364126"/>
    <lineage>
        <taxon>Eukaryota</taxon>
        <taxon>Sar</taxon>
        <taxon>Alveolata</taxon>
        <taxon>Dinophyceae</taxon>
        <taxon>Prorocentrales</taxon>
        <taxon>Prorocentraceae</taxon>
        <taxon>Prorocentrum</taxon>
    </lineage>
</organism>
<feature type="coiled-coil region" evidence="1">
    <location>
        <begin position="457"/>
        <end position="505"/>
    </location>
</feature>
<proteinExistence type="predicted"/>
<keyword evidence="4" id="KW-1185">Reference proteome</keyword>